<dbReference type="Proteomes" id="UP001607302">
    <property type="component" value="Unassembled WGS sequence"/>
</dbReference>
<protein>
    <submittedName>
        <fullName evidence="2">Uncharacterized protein</fullName>
    </submittedName>
</protein>
<reference evidence="2 3" key="1">
    <citation type="journal article" date="2024" name="Ann. Entomol. Soc. Am.">
        <title>Genomic analyses of the southern and eastern yellowjacket wasps (Hymenoptera: Vespidae) reveal evolutionary signatures of social life.</title>
        <authorList>
            <person name="Catto M.A."/>
            <person name="Caine P.B."/>
            <person name="Orr S.E."/>
            <person name="Hunt B.G."/>
            <person name="Goodisman M.A.D."/>
        </authorList>
    </citation>
    <scope>NUCLEOTIDE SEQUENCE [LARGE SCALE GENOMIC DNA]</scope>
    <source>
        <strain evidence="2">233</strain>
        <tissue evidence="2">Head and thorax</tissue>
    </source>
</reference>
<evidence type="ECO:0000256" key="1">
    <source>
        <dbReference type="SAM" id="MobiDB-lite"/>
    </source>
</evidence>
<evidence type="ECO:0000313" key="3">
    <source>
        <dbReference type="Proteomes" id="UP001607302"/>
    </source>
</evidence>
<dbReference type="AlphaFoldDB" id="A0ABD2A368"/>
<proteinExistence type="predicted"/>
<name>A0ABD2A368_VESSQ</name>
<feature type="region of interest" description="Disordered" evidence="1">
    <location>
        <begin position="120"/>
        <end position="188"/>
    </location>
</feature>
<gene>
    <name evidence="2" type="ORF">V1478_014763</name>
</gene>
<accession>A0ABD2A368</accession>
<feature type="compositionally biased region" description="Pro residues" evidence="1">
    <location>
        <begin position="177"/>
        <end position="188"/>
    </location>
</feature>
<sequence>MDLVHKRGKKRSGILGRGSRREPHNKLQPPGEVVQSASVLQVLSKPPAMGCLPPDAIQSPLVKNRGHLLVETKSNRYGRRVREEGKFCKVVVGSRNGVCVWVAKRAIPYTRGTRCAGAPPPPPLVPAPPPPPLPAPPPPPPPPPAQPPPLSSAAAAASEHDQHRSHWQHRRRESQSPPAPLPPLPPPL</sequence>
<feature type="region of interest" description="Disordered" evidence="1">
    <location>
        <begin position="1"/>
        <end position="32"/>
    </location>
</feature>
<evidence type="ECO:0000313" key="2">
    <source>
        <dbReference type="EMBL" id="KAL2715065.1"/>
    </source>
</evidence>
<feature type="compositionally biased region" description="Basic residues" evidence="1">
    <location>
        <begin position="1"/>
        <end position="12"/>
    </location>
</feature>
<feature type="compositionally biased region" description="Pro residues" evidence="1">
    <location>
        <begin position="120"/>
        <end position="150"/>
    </location>
</feature>
<organism evidence="2 3">
    <name type="scientific">Vespula squamosa</name>
    <name type="common">Southern yellow jacket</name>
    <name type="synonym">Wasp</name>
    <dbReference type="NCBI Taxonomy" id="30214"/>
    <lineage>
        <taxon>Eukaryota</taxon>
        <taxon>Metazoa</taxon>
        <taxon>Ecdysozoa</taxon>
        <taxon>Arthropoda</taxon>
        <taxon>Hexapoda</taxon>
        <taxon>Insecta</taxon>
        <taxon>Pterygota</taxon>
        <taxon>Neoptera</taxon>
        <taxon>Endopterygota</taxon>
        <taxon>Hymenoptera</taxon>
        <taxon>Apocrita</taxon>
        <taxon>Aculeata</taxon>
        <taxon>Vespoidea</taxon>
        <taxon>Vespidae</taxon>
        <taxon>Vespinae</taxon>
        <taxon>Vespula</taxon>
    </lineage>
</organism>
<comment type="caution">
    <text evidence="2">The sequence shown here is derived from an EMBL/GenBank/DDBJ whole genome shotgun (WGS) entry which is preliminary data.</text>
</comment>
<dbReference type="EMBL" id="JAUDFV010000155">
    <property type="protein sequence ID" value="KAL2715065.1"/>
    <property type="molecule type" value="Genomic_DNA"/>
</dbReference>
<keyword evidence="3" id="KW-1185">Reference proteome</keyword>